<proteinExistence type="predicted"/>
<name>A0ACD1FZW2_9EURO</name>
<dbReference type="EMBL" id="KZ825373">
    <property type="protein sequence ID" value="RAH42525.1"/>
    <property type="molecule type" value="Genomic_DNA"/>
</dbReference>
<gene>
    <name evidence="1" type="ORF">BO95DRAFT_445937</name>
</gene>
<reference evidence="1" key="1">
    <citation type="submission" date="2018-02" db="EMBL/GenBank/DDBJ databases">
        <title>The genomes of Aspergillus section Nigri reveals drivers in fungal speciation.</title>
        <authorList>
            <consortium name="DOE Joint Genome Institute"/>
            <person name="Vesth T.C."/>
            <person name="Nybo J."/>
            <person name="Theobald S."/>
            <person name="Brandl J."/>
            <person name="Frisvad J.C."/>
            <person name="Nielsen K.F."/>
            <person name="Lyhne E.K."/>
            <person name="Kogle M.E."/>
            <person name="Kuo A."/>
            <person name="Riley R."/>
            <person name="Clum A."/>
            <person name="Nolan M."/>
            <person name="Lipzen A."/>
            <person name="Salamov A."/>
            <person name="Henrissat B."/>
            <person name="Wiebenga A."/>
            <person name="De vries R.P."/>
            <person name="Grigoriev I.V."/>
            <person name="Mortensen U.H."/>
            <person name="Andersen M.R."/>
            <person name="Baker S.E."/>
        </authorList>
    </citation>
    <scope>NUCLEOTIDE SEQUENCE</scope>
    <source>
        <strain evidence="1">CBS 621.78</strain>
    </source>
</reference>
<dbReference type="Proteomes" id="UP000249057">
    <property type="component" value="Unassembled WGS sequence"/>
</dbReference>
<evidence type="ECO:0000313" key="2">
    <source>
        <dbReference type="Proteomes" id="UP000249057"/>
    </source>
</evidence>
<evidence type="ECO:0000313" key="1">
    <source>
        <dbReference type="EMBL" id="RAH42525.1"/>
    </source>
</evidence>
<protein>
    <submittedName>
        <fullName evidence="1">Uncharacterized protein</fullName>
    </submittedName>
</protein>
<organism evidence="1 2">
    <name type="scientific">Aspergillus brunneoviolaceus CBS 621.78</name>
    <dbReference type="NCBI Taxonomy" id="1450534"/>
    <lineage>
        <taxon>Eukaryota</taxon>
        <taxon>Fungi</taxon>
        <taxon>Dikarya</taxon>
        <taxon>Ascomycota</taxon>
        <taxon>Pezizomycotina</taxon>
        <taxon>Eurotiomycetes</taxon>
        <taxon>Eurotiomycetidae</taxon>
        <taxon>Eurotiales</taxon>
        <taxon>Aspergillaceae</taxon>
        <taxon>Aspergillus</taxon>
        <taxon>Aspergillus subgen. Circumdati</taxon>
    </lineage>
</organism>
<accession>A0ACD1FZW2</accession>
<keyword evidence="2" id="KW-1185">Reference proteome</keyword>
<sequence length="77" mass="8812">MEGVRFSEDWRWIRPAIRWDAHDESCGLPDATWWLVETGNGSTWAKRTAAWMGGGVAIEMCFPETCRHAGEEALQWT</sequence>